<dbReference type="SUPFAM" id="SSF56601">
    <property type="entry name" value="beta-lactamase/transpeptidase-like"/>
    <property type="match status" value="1"/>
</dbReference>
<dbReference type="InterPro" id="IPR012338">
    <property type="entry name" value="Beta-lactam/transpept-like"/>
</dbReference>
<dbReference type="Pfam" id="PF21922">
    <property type="entry name" value="PBP_dimer_2"/>
    <property type="match status" value="1"/>
</dbReference>
<dbReference type="InterPro" id="IPR050515">
    <property type="entry name" value="Beta-lactam/transpept"/>
</dbReference>
<dbReference type="EMBL" id="SOGJ01000037">
    <property type="protein sequence ID" value="TFC94799.1"/>
    <property type="molecule type" value="Genomic_DNA"/>
</dbReference>
<dbReference type="PANTHER" id="PTHR30627">
    <property type="entry name" value="PEPTIDOGLYCAN D,D-TRANSPEPTIDASE"/>
    <property type="match status" value="1"/>
</dbReference>
<accession>A0ABY2IV40</accession>
<dbReference type="Gene3D" id="3.90.1310.10">
    <property type="entry name" value="Penicillin-binding protein 2a (Domain 2)"/>
    <property type="match status" value="1"/>
</dbReference>
<sequence>MNRELKRVSLVVLLMFVALLTSTTIVQVFQADSLSADARNTRTLYDSYSIERGPILVGGEPIAQSMPAEDDYKFQRTYSNGPLYAPVTGFLPLNGAPTGLEHALNSELSGTSDAQFFDKMNALITGQSPKGASVEATIDPAAQQAAWDALGDLTGSVVVTEPATGRILAMVSKPSYDPNLLTVHDNQQVTDNYQALLNDESDPLIDRSINALNPPGSVFKLVVVTAALESGKFTPESTFPNPATYQLPGSSSIVINSGGGTCGGGDTVTIATALKQSCNIPLAELGLQLGDDAIRETAEKFGFNSGYSIPLDVSQSAYPTALDDAQTALSAFGQTDVRATAMQMAMVSATIANGGVLMAPNLVDAVTAPDLSPIQVFEPQTVERVMSAETAATLTQMMVNGVQDGAASNARIDGVNVAGKTGTAENAEDEPYTLWFTGFAPAEDPKYAITVLVEDGGGLGQTGYGNLLAAPIAKQVLEAVLNK</sequence>
<keyword evidence="4" id="KW-1185">Reference proteome</keyword>
<organism evidence="3 4">
    <name type="scientific">Cryobacterium breve</name>
    <dbReference type="NCBI Taxonomy" id="1259258"/>
    <lineage>
        <taxon>Bacteria</taxon>
        <taxon>Bacillati</taxon>
        <taxon>Actinomycetota</taxon>
        <taxon>Actinomycetes</taxon>
        <taxon>Micrococcales</taxon>
        <taxon>Microbacteriaceae</taxon>
        <taxon>Cryobacterium</taxon>
    </lineage>
</organism>
<protein>
    <submittedName>
        <fullName evidence="3">Penicillin-binding protein 2</fullName>
    </submittedName>
</protein>
<reference evidence="3 4" key="1">
    <citation type="submission" date="2019-03" db="EMBL/GenBank/DDBJ databases">
        <title>Genomics of glacier-inhabiting Cryobacterium strains.</title>
        <authorList>
            <person name="Liu Q."/>
            <person name="Xin Y.-H."/>
        </authorList>
    </citation>
    <scope>NUCLEOTIDE SEQUENCE [LARGE SCALE GENOMIC DNA]</scope>
    <source>
        <strain evidence="3 4">TMT4-23</strain>
    </source>
</reference>
<dbReference type="PANTHER" id="PTHR30627:SF24">
    <property type="entry name" value="PENICILLIN-BINDING PROTEIN 4B"/>
    <property type="match status" value="1"/>
</dbReference>
<proteinExistence type="predicted"/>
<gene>
    <name evidence="3" type="ORF">E3O65_16105</name>
</gene>
<evidence type="ECO:0000313" key="3">
    <source>
        <dbReference type="EMBL" id="TFC94799.1"/>
    </source>
</evidence>
<dbReference type="InterPro" id="IPR054120">
    <property type="entry name" value="PBPA_dimer"/>
</dbReference>
<evidence type="ECO:0000313" key="4">
    <source>
        <dbReference type="Proteomes" id="UP000298355"/>
    </source>
</evidence>
<evidence type="ECO:0000259" key="1">
    <source>
        <dbReference type="Pfam" id="PF00905"/>
    </source>
</evidence>
<dbReference type="Gene3D" id="3.40.710.10">
    <property type="entry name" value="DD-peptidase/beta-lactamase superfamily"/>
    <property type="match status" value="1"/>
</dbReference>
<dbReference type="InterPro" id="IPR001460">
    <property type="entry name" value="PCN-bd_Tpept"/>
</dbReference>
<dbReference type="RefSeq" id="WP_134364735.1">
    <property type="nucleotide sequence ID" value="NZ_SOGJ01000037.1"/>
</dbReference>
<comment type="caution">
    <text evidence="3">The sequence shown here is derived from an EMBL/GenBank/DDBJ whole genome shotgun (WGS) entry which is preliminary data.</text>
</comment>
<dbReference type="Pfam" id="PF00905">
    <property type="entry name" value="Transpeptidase"/>
    <property type="match status" value="1"/>
</dbReference>
<dbReference type="Proteomes" id="UP000298355">
    <property type="component" value="Unassembled WGS sequence"/>
</dbReference>
<name>A0ABY2IV40_9MICO</name>
<feature type="domain" description="Penicillin binding protein A dimerisation" evidence="2">
    <location>
        <begin position="52"/>
        <end position="134"/>
    </location>
</feature>
<evidence type="ECO:0000259" key="2">
    <source>
        <dbReference type="Pfam" id="PF21922"/>
    </source>
</evidence>
<feature type="domain" description="Penicillin-binding protein transpeptidase" evidence="1">
    <location>
        <begin position="155"/>
        <end position="478"/>
    </location>
</feature>